<evidence type="ECO:0000256" key="1">
    <source>
        <dbReference type="SAM" id="Phobius"/>
    </source>
</evidence>
<keyword evidence="1" id="KW-0812">Transmembrane</keyword>
<feature type="transmembrane region" description="Helical" evidence="1">
    <location>
        <begin position="67"/>
        <end position="83"/>
    </location>
</feature>
<keyword evidence="3" id="KW-1185">Reference proteome</keyword>
<organism evidence="2 3">
    <name type="scientific">Leptospira idonii</name>
    <dbReference type="NCBI Taxonomy" id="1193500"/>
    <lineage>
        <taxon>Bacteria</taxon>
        <taxon>Pseudomonadati</taxon>
        <taxon>Spirochaetota</taxon>
        <taxon>Spirochaetia</taxon>
        <taxon>Leptospirales</taxon>
        <taxon>Leptospiraceae</taxon>
        <taxon>Leptospira</taxon>
    </lineage>
</organism>
<dbReference type="EMBL" id="RQHW01000008">
    <property type="protein sequence ID" value="TGN20654.1"/>
    <property type="molecule type" value="Genomic_DNA"/>
</dbReference>
<feature type="transmembrane region" description="Helical" evidence="1">
    <location>
        <begin position="316"/>
        <end position="334"/>
    </location>
</feature>
<sequence>MIFFLSAPYLFYILFAFMETPPWFVLQSRTTVVTISSLFLALQILFHFQSEKISSFLKDRIVWGKSLPYLLAAYFLFSLLFPLENMNWGDGLILLENSFLDVKLFGFQVALDEVGSTVFNSLFSRTLPMFGEEIDAKLSYQLVSYLCGIVFLLGIGWYLPSEKRENRELSGILLFLVSGGSLLFFGYAENYAILTLLVLFFLIWTRKAILADKQPIYILLGATLWVSVCILFHIVSGYLAFVLLYLWLRFSPKEEKLRHLLYCSLAGFSVLVLGFSYFLFFSDPTIDRQSSHILHPPFYPWRRMISIGHTKDFFSVLWWNCFLPAYFCLAVFLYQKDKWKQILSLPENRIFLFSILGFTLHALTMNPLLGFPGDWDIMGVYWTSFALLGWVFWKEVPSLAFRFLPLLAFTGILFVWNAQTLSIVPEDDESERVFTKELVVAYSELNGKKIGSLPKGDKKFFSKMDFFFFKAYLVTERICPFSEKEQILSELKSLREEFQSAYDRKLAKDKTWYKDFITRATETNTKYVKSLKANKLCHHRL</sequence>
<evidence type="ECO:0000313" key="2">
    <source>
        <dbReference type="EMBL" id="TGN20654.1"/>
    </source>
</evidence>
<feature type="transmembrane region" description="Helical" evidence="1">
    <location>
        <begin position="375"/>
        <end position="393"/>
    </location>
</feature>
<feature type="transmembrane region" description="Helical" evidence="1">
    <location>
        <begin position="350"/>
        <end position="369"/>
    </location>
</feature>
<dbReference type="GO" id="GO:0016757">
    <property type="term" value="F:glycosyltransferase activity"/>
    <property type="evidence" value="ECO:0007669"/>
    <property type="project" value="UniProtKB-KW"/>
</dbReference>
<feature type="transmembrane region" description="Helical" evidence="1">
    <location>
        <begin position="28"/>
        <end position="46"/>
    </location>
</feature>
<gene>
    <name evidence="2" type="ORF">EHS15_01995</name>
</gene>
<keyword evidence="1" id="KW-0472">Membrane</keyword>
<keyword evidence="2" id="KW-0808">Transferase</keyword>
<evidence type="ECO:0000313" key="3">
    <source>
        <dbReference type="Proteomes" id="UP000298058"/>
    </source>
</evidence>
<keyword evidence="1" id="KW-1133">Transmembrane helix</keyword>
<feature type="transmembrane region" description="Helical" evidence="1">
    <location>
        <begin position="400"/>
        <end position="418"/>
    </location>
</feature>
<accession>A0A4R9M1K9</accession>
<protein>
    <submittedName>
        <fullName evidence="2">Dolichyl-phosphate-mannose--protein mannosyltransferase</fullName>
    </submittedName>
</protein>
<reference evidence="2" key="1">
    <citation type="journal article" date="2019" name="PLoS Negl. Trop. Dis.">
        <title>Revisiting the worldwide diversity of Leptospira species in the environment.</title>
        <authorList>
            <person name="Vincent A.T."/>
            <person name="Schiettekatte O."/>
            <person name="Bourhy P."/>
            <person name="Veyrier F.J."/>
            <person name="Picardeau M."/>
        </authorList>
    </citation>
    <scope>NUCLEOTIDE SEQUENCE [LARGE SCALE GENOMIC DNA]</scope>
    <source>
        <strain evidence="2">201300427</strain>
    </source>
</reference>
<comment type="caution">
    <text evidence="2">The sequence shown here is derived from an EMBL/GenBank/DDBJ whole genome shotgun (WGS) entry which is preliminary data.</text>
</comment>
<feature type="transmembrane region" description="Helical" evidence="1">
    <location>
        <begin position="138"/>
        <end position="159"/>
    </location>
</feature>
<name>A0A4R9M1K9_9LEPT</name>
<feature type="transmembrane region" description="Helical" evidence="1">
    <location>
        <begin position="171"/>
        <end position="204"/>
    </location>
</feature>
<dbReference type="Proteomes" id="UP000298058">
    <property type="component" value="Unassembled WGS sequence"/>
</dbReference>
<proteinExistence type="predicted"/>
<dbReference type="OrthoDB" id="342233at2"/>
<dbReference type="RefSeq" id="WP_135758869.1">
    <property type="nucleotide sequence ID" value="NZ_RQHW01000008.1"/>
</dbReference>
<feature type="transmembrane region" description="Helical" evidence="1">
    <location>
        <begin position="260"/>
        <end position="280"/>
    </location>
</feature>
<dbReference type="AlphaFoldDB" id="A0A4R9M1K9"/>
<feature type="transmembrane region" description="Helical" evidence="1">
    <location>
        <begin position="216"/>
        <end position="248"/>
    </location>
</feature>
<keyword evidence="2" id="KW-0328">Glycosyltransferase</keyword>